<dbReference type="Proteomes" id="UP001562425">
    <property type="component" value="Unassembled WGS sequence"/>
</dbReference>
<keyword evidence="5" id="KW-1185">Reference proteome</keyword>
<dbReference type="InterPro" id="IPR001878">
    <property type="entry name" value="Znf_CCHC"/>
</dbReference>
<gene>
    <name evidence="4" type="ORF">pipiens_018221</name>
</gene>
<dbReference type="SMART" id="SM00343">
    <property type="entry name" value="ZnF_C2HC"/>
    <property type="match status" value="2"/>
</dbReference>
<dbReference type="EMBL" id="JBEHCU010013553">
    <property type="protein sequence ID" value="KAL1374219.1"/>
    <property type="molecule type" value="Genomic_DNA"/>
</dbReference>
<keyword evidence="1" id="KW-0863">Zinc-finger</keyword>
<feature type="compositionally biased region" description="Acidic residues" evidence="2">
    <location>
        <begin position="16"/>
        <end position="28"/>
    </location>
</feature>
<evidence type="ECO:0000256" key="1">
    <source>
        <dbReference type="PROSITE-ProRule" id="PRU00047"/>
    </source>
</evidence>
<feature type="region of interest" description="Disordered" evidence="2">
    <location>
        <begin position="1"/>
        <end position="147"/>
    </location>
</feature>
<keyword evidence="1" id="KW-0862">Zinc</keyword>
<dbReference type="SUPFAM" id="SSF57756">
    <property type="entry name" value="Retrovirus zinc finger-like domains"/>
    <property type="match status" value="1"/>
</dbReference>
<evidence type="ECO:0000256" key="2">
    <source>
        <dbReference type="SAM" id="MobiDB-lite"/>
    </source>
</evidence>
<evidence type="ECO:0000259" key="3">
    <source>
        <dbReference type="PROSITE" id="PS50158"/>
    </source>
</evidence>
<sequence>MENQGRYVRAPNPREEESDDEYEWESEADSNASEQDFSEEKASEQDSSEEEASELESSGEEDGDDASLVSSDHGSSDDDVDVSSAETSGQNAPVGREGNNPQAIGVPNQRDNEMSGQSQERDTTDPEHNRSITTTVEPQGGEGAASEMLQRMENVLAAITDKISYLENMQMVHTPMATTPDSDPTWSTPNIATVPKLAKNARIYGQATNDVVLSAGRSDCLESEIADPDPPSIDRPEVYAVQKQKPFEPRFNGKRKSPNERADKQVDKRPRRENQVKGRRSRCSRCGGLAHGQRQCPASQRICAACGERGHYAAVCREFRIRQVKGDPSYGDEDGEDQVKTM</sequence>
<dbReference type="AlphaFoldDB" id="A0ABD1CCZ2"/>
<feature type="domain" description="CCHC-type" evidence="3">
    <location>
        <begin position="303"/>
        <end position="318"/>
    </location>
</feature>
<feature type="compositionally biased region" description="Basic and acidic residues" evidence="2">
    <location>
        <begin position="257"/>
        <end position="276"/>
    </location>
</feature>
<reference evidence="4 5" key="1">
    <citation type="submission" date="2024-05" db="EMBL/GenBank/DDBJ databases">
        <title>Culex pipiens pipiens assembly and annotation.</title>
        <authorList>
            <person name="Alout H."/>
            <person name="Durand T."/>
        </authorList>
    </citation>
    <scope>NUCLEOTIDE SEQUENCE [LARGE SCALE GENOMIC DNA]</scope>
    <source>
        <strain evidence="4">HA-2024</strain>
        <tissue evidence="4">Whole body</tissue>
    </source>
</reference>
<keyword evidence="1" id="KW-0479">Metal-binding</keyword>
<accession>A0ABD1CCZ2</accession>
<organism evidence="4 5">
    <name type="scientific">Culex pipiens pipiens</name>
    <name type="common">Northern house mosquito</name>
    <dbReference type="NCBI Taxonomy" id="38569"/>
    <lineage>
        <taxon>Eukaryota</taxon>
        <taxon>Metazoa</taxon>
        <taxon>Ecdysozoa</taxon>
        <taxon>Arthropoda</taxon>
        <taxon>Hexapoda</taxon>
        <taxon>Insecta</taxon>
        <taxon>Pterygota</taxon>
        <taxon>Neoptera</taxon>
        <taxon>Endopterygota</taxon>
        <taxon>Diptera</taxon>
        <taxon>Nematocera</taxon>
        <taxon>Culicoidea</taxon>
        <taxon>Culicidae</taxon>
        <taxon>Culicinae</taxon>
        <taxon>Culicini</taxon>
        <taxon>Culex</taxon>
        <taxon>Culex</taxon>
    </lineage>
</organism>
<dbReference type="GO" id="GO:0008270">
    <property type="term" value="F:zinc ion binding"/>
    <property type="evidence" value="ECO:0007669"/>
    <property type="project" value="UniProtKB-KW"/>
</dbReference>
<feature type="compositionally biased region" description="Basic and acidic residues" evidence="2">
    <location>
        <begin position="119"/>
        <end position="130"/>
    </location>
</feature>
<dbReference type="InterPro" id="IPR036875">
    <property type="entry name" value="Znf_CCHC_sf"/>
</dbReference>
<protein>
    <recommendedName>
        <fullName evidence="3">CCHC-type domain-containing protein</fullName>
    </recommendedName>
</protein>
<name>A0ABD1CCZ2_CULPP</name>
<comment type="caution">
    <text evidence="4">The sequence shown here is derived from an EMBL/GenBank/DDBJ whole genome shotgun (WGS) entry which is preliminary data.</text>
</comment>
<feature type="region of interest" description="Disordered" evidence="2">
    <location>
        <begin position="242"/>
        <end position="292"/>
    </location>
</feature>
<proteinExistence type="predicted"/>
<feature type="compositionally biased region" description="Acidic residues" evidence="2">
    <location>
        <begin position="46"/>
        <end position="65"/>
    </location>
</feature>
<dbReference type="PROSITE" id="PS50158">
    <property type="entry name" value="ZF_CCHC"/>
    <property type="match status" value="1"/>
</dbReference>
<evidence type="ECO:0000313" key="4">
    <source>
        <dbReference type="EMBL" id="KAL1374219.1"/>
    </source>
</evidence>
<evidence type="ECO:0000313" key="5">
    <source>
        <dbReference type="Proteomes" id="UP001562425"/>
    </source>
</evidence>
<dbReference type="Gene3D" id="4.10.60.10">
    <property type="entry name" value="Zinc finger, CCHC-type"/>
    <property type="match status" value="1"/>
</dbReference>